<evidence type="ECO:0000256" key="8">
    <source>
        <dbReference type="ARBA" id="ARBA00026101"/>
    </source>
</evidence>
<evidence type="ECO:0000256" key="3">
    <source>
        <dbReference type="ARBA" id="ARBA00022679"/>
    </source>
</evidence>
<keyword evidence="6" id="KW-0594">Phospholipid biosynthesis</keyword>
<evidence type="ECO:0000256" key="6">
    <source>
        <dbReference type="ARBA" id="ARBA00023209"/>
    </source>
</evidence>
<dbReference type="PANTHER" id="PTHR10739">
    <property type="entry name" value="CYTIDYLYLTRANSFERASE"/>
    <property type="match status" value="1"/>
</dbReference>
<dbReference type="GO" id="GO:0005635">
    <property type="term" value="C:nuclear envelope"/>
    <property type="evidence" value="ECO:0007669"/>
    <property type="project" value="TreeGrafter"/>
</dbReference>
<evidence type="ECO:0000256" key="1">
    <source>
        <dbReference type="ARBA" id="ARBA00010101"/>
    </source>
</evidence>
<accession>A0A098VMQ1</accession>
<keyword evidence="5" id="KW-0443">Lipid metabolism</keyword>
<dbReference type="NCBIfam" id="TIGR00125">
    <property type="entry name" value="cyt_tran_rel"/>
    <property type="match status" value="1"/>
</dbReference>
<keyword evidence="2" id="KW-0444">Lipid biosynthesis</keyword>
<evidence type="ECO:0000313" key="11">
    <source>
        <dbReference type="EMBL" id="KGG50342.1"/>
    </source>
</evidence>
<dbReference type="GO" id="GO:0004105">
    <property type="term" value="F:choline-phosphate cytidylyltransferase activity"/>
    <property type="evidence" value="ECO:0007669"/>
    <property type="project" value="UniProtKB-EC"/>
</dbReference>
<dbReference type="EC" id="2.7.7.15" evidence="8"/>
<dbReference type="HOGENOM" id="CLU_034585_4_2_1"/>
<dbReference type="RefSeq" id="XP_013236787.1">
    <property type="nucleotide sequence ID" value="XM_013381333.1"/>
</dbReference>
<organism evidence="11 12">
    <name type="scientific">Mitosporidium daphniae</name>
    <dbReference type="NCBI Taxonomy" id="1485682"/>
    <lineage>
        <taxon>Eukaryota</taxon>
        <taxon>Fungi</taxon>
        <taxon>Fungi incertae sedis</taxon>
        <taxon>Microsporidia</taxon>
        <taxon>Mitosporidium</taxon>
    </lineage>
</organism>
<evidence type="ECO:0000256" key="2">
    <source>
        <dbReference type="ARBA" id="ARBA00022516"/>
    </source>
</evidence>
<gene>
    <name evidence="11" type="ORF">DI09_75p20</name>
</gene>
<dbReference type="EMBL" id="JMKJ01000585">
    <property type="protein sequence ID" value="KGG50342.1"/>
    <property type="molecule type" value="Genomic_DNA"/>
</dbReference>
<dbReference type="VEuPathDB" id="MicrosporidiaDB:DI09_75p20"/>
<dbReference type="InterPro" id="IPR014729">
    <property type="entry name" value="Rossmann-like_a/b/a_fold"/>
</dbReference>
<dbReference type="Gene3D" id="3.40.50.620">
    <property type="entry name" value="HUPs"/>
    <property type="match status" value="1"/>
</dbReference>
<dbReference type="OrthoDB" id="17102at2759"/>
<feature type="region of interest" description="Disordered" evidence="9">
    <location>
        <begin position="1"/>
        <end position="44"/>
    </location>
</feature>
<name>A0A098VMQ1_9MICR</name>
<dbReference type="InterPro" id="IPR045049">
    <property type="entry name" value="Pcy1-like"/>
</dbReference>
<feature type="domain" description="Cytidyltransferase-like" evidence="10">
    <location>
        <begin position="65"/>
        <end position="194"/>
    </location>
</feature>
<keyword evidence="12" id="KW-1185">Reference proteome</keyword>
<dbReference type="SUPFAM" id="SSF52374">
    <property type="entry name" value="Nucleotidylyl transferase"/>
    <property type="match status" value="1"/>
</dbReference>
<evidence type="ECO:0000313" key="12">
    <source>
        <dbReference type="Proteomes" id="UP000029725"/>
    </source>
</evidence>
<evidence type="ECO:0000259" key="10">
    <source>
        <dbReference type="Pfam" id="PF01467"/>
    </source>
</evidence>
<dbReference type="Proteomes" id="UP000029725">
    <property type="component" value="Unassembled WGS sequence"/>
</dbReference>
<evidence type="ECO:0000256" key="5">
    <source>
        <dbReference type="ARBA" id="ARBA00023098"/>
    </source>
</evidence>
<dbReference type="GO" id="GO:0031210">
    <property type="term" value="F:phosphatidylcholine binding"/>
    <property type="evidence" value="ECO:0007669"/>
    <property type="project" value="TreeGrafter"/>
</dbReference>
<dbReference type="CDD" id="cd02174">
    <property type="entry name" value="CCT"/>
    <property type="match status" value="1"/>
</dbReference>
<keyword evidence="4" id="KW-0548">Nucleotidyltransferase</keyword>
<dbReference type="PANTHER" id="PTHR10739:SF13">
    <property type="entry name" value="CHOLINE-PHOSPHATE CYTIDYLYLTRANSFERASE"/>
    <property type="match status" value="1"/>
</dbReference>
<evidence type="ECO:0000256" key="4">
    <source>
        <dbReference type="ARBA" id="ARBA00022695"/>
    </source>
</evidence>
<comment type="similarity">
    <text evidence="1">Belongs to the cytidylyltransferase family.</text>
</comment>
<reference evidence="11 12" key="1">
    <citation type="submission" date="2014-04" db="EMBL/GenBank/DDBJ databases">
        <title>A new species of microsporidia sheds light on the evolution of extreme parasitism.</title>
        <authorList>
            <person name="Haag K.L."/>
            <person name="James T.Y."/>
            <person name="Larsson R."/>
            <person name="Schaer T.M."/>
            <person name="Refardt D."/>
            <person name="Pombert J.-F."/>
            <person name="Ebert D."/>
        </authorList>
    </citation>
    <scope>NUCLEOTIDE SEQUENCE [LARGE SCALE GENOMIC DNA]</scope>
    <source>
        <strain evidence="11 12">UGP3</strain>
        <tissue evidence="11">Spores</tissue>
    </source>
</reference>
<evidence type="ECO:0000256" key="9">
    <source>
        <dbReference type="SAM" id="MobiDB-lite"/>
    </source>
</evidence>
<sequence>MAKLRRGKRAISRFTPAIPDQLGPKAAHLQENKPSEPVPSEFSEDGNVVAREKKGYDPEHPVRVYYDGVFDLFHFGHARALEQAKKLRPFTYLIAGVCNDELTHALKGKTVLTDRERYECVRHCKWVDEVIEGAPWIITSDFLEKHQIDYVAQDATPYPAAGGISDVYASIKAQGRFLPTQRTQGISTSDLITRIVRDYDLYLRRNLERGVSPSDLNISFLKQRELILKKYLVRIGAMIKGSRRSIEKNWAGTQSELMGTLDSWEQRSQELIHKFTKSYSGAMVRLSAFYFIL</sequence>
<protein>
    <recommendedName>
        <fullName evidence="8">choline-phosphate cytidylyltransferase</fullName>
        <ecNumber evidence="8">2.7.7.15</ecNumber>
    </recommendedName>
</protein>
<evidence type="ECO:0000256" key="7">
    <source>
        <dbReference type="ARBA" id="ARBA00023264"/>
    </source>
</evidence>
<dbReference type="InterPro" id="IPR041723">
    <property type="entry name" value="CCT"/>
</dbReference>
<dbReference type="InterPro" id="IPR004821">
    <property type="entry name" value="Cyt_trans-like"/>
</dbReference>
<keyword evidence="7" id="KW-1208">Phospholipid metabolism</keyword>
<comment type="caution">
    <text evidence="11">The sequence shown here is derived from an EMBL/GenBank/DDBJ whole genome shotgun (WGS) entry which is preliminary data.</text>
</comment>
<dbReference type="AlphaFoldDB" id="A0A098VMQ1"/>
<dbReference type="GeneID" id="25260766"/>
<keyword evidence="3" id="KW-0808">Transferase</keyword>
<dbReference type="Pfam" id="PF01467">
    <property type="entry name" value="CTP_transf_like"/>
    <property type="match status" value="1"/>
</dbReference>
<proteinExistence type="inferred from homology"/>
<feature type="compositionally biased region" description="Basic residues" evidence="9">
    <location>
        <begin position="1"/>
        <end position="11"/>
    </location>
</feature>